<accession>A0A0F9I044</accession>
<dbReference type="EMBL" id="LAZR01015489">
    <property type="protein sequence ID" value="KKM11255.1"/>
    <property type="molecule type" value="Genomic_DNA"/>
</dbReference>
<organism evidence="1">
    <name type="scientific">marine sediment metagenome</name>
    <dbReference type="NCBI Taxonomy" id="412755"/>
    <lineage>
        <taxon>unclassified sequences</taxon>
        <taxon>metagenomes</taxon>
        <taxon>ecological metagenomes</taxon>
    </lineage>
</organism>
<evidence type="ECO:0000313" key="1">
    <source>
        <dbReference type="EMBL" id="KKM11255.1"/>
    </source>
</evidence>
<dbReference type="AlphaFoldDB" id="A0A0F9I044"/>
<reference evidence="1" key="1">
    <citation type="journal article" date="2015" name="Nature">
        <title>Complex archaea that bridge the gap between prokaryotes and eukaryotes.</title>
        <authorList>
            <person name="Spang A."/>
            <person name="Saw J.H."/>
            <person name="Jorgensen S.L."/>
            <person name="Zaremba-Niedzwiedzka K."/>
            <person name="Martijn J."/>
            <person name="Lind A.E."/>
            <person name="van Eijk R."/>
            <person name="Schleper C."/>
            <person name="Guy L."/>
            <person name="Ettema T.J."/>
        </authorList>
    </citation>
    <scope>NUCLEOTIDE SEQUENCE</scope>
</reference>
<proteinExistence type="predicted"/>
<sequence>MKLSEEKQKICVEAIKIANGDERRVYLQEHGVSGQDLWFYKQDYAPRDTALTRSRALCLRKLALMKQSNQCALCDTGIELGFR</sequence>
<protein>
    <submittedName>
        <fullName evidence="1">Uncharacterized protein</fullName>
    </submittedName>
</protein>
<feature type="non-terminal residue" evidence="1">
    <location>
        <position position="83"/>
    </location>
</feature>
<comment type="caution">
    <text evidence="1">The sequence shown here is derived from an EMBL/GenBank/DDBJ whole genome shotgun (WGS) entry which is preliminary data.</text>
</comment>
<name>A0A0F9I044_9ZZZZ</name>
<gene>
    <name evidence="1" type="ORF">LCGC14_1721130</name>
</gene>